<dbReference type="EMBL" id="CP098494">
    <property type="protein sequence ID" value="USA62981.1"/>
    <property type="molecule type" value="Genomic_DNA"/>
</dbReference>
<protein>
    <submittedName>
        <fullName evidence="1">Uncharacterized protein</fullName>
    </submittedName>
</protein>
<reference evidence="1 2" key="1">
    <citation type="submission" date="2022-06" db="EMBL/GenBank/DDBJ databases">
        <authorList>
            <person name="Liu G."/>
        </authorList>
    </citation>
    <scope>NUCLEOTIDE SEQUENCE [LARGE SCALE GENOMIC DNA]</scope>
    <source>
        <strain evidence="1 2">E4</strain>
    </source>
</reference>
<accession>A0ABY4UD03</accession>
<evidence type="ECO:0000313" key="1">
    <source>
        <dbReference type="EMBL" id="USA62981.1"/>
    </source>
</evidence>
<dbReference type="Proteomes" id="UP001056619">
    <property type="component" value="Chromosome"/>
</dbReference>
<dbReference type="RefSeq" id="WP_301643147.1">
    <property type="nucleotide sequence ID" value="NZ_CP098494.1"/>
</dbReference>
<keyword evidence="2" id="KW-1185">Reference proteome</keyword>
<proteinExistence type="predicted"/>
<gene>
    <name evidence="1" type="ORF">NCF85_15100</name>
</gene>
<organism evidence="1 2">
    <name type="scientific">Qipengyuania citrea</name>
    <dbReference type="NCBI Taxonomy" id="225971"/>
    <lineage>
        <taxon>Bacteria</taxon>
        <taxon>Pseudomonadati</taxon>
        <taxon>Pseudomonadota</taxon>
        <taxon>Alphaproteobacteria</taxon>
        <taxon>Sphingomonadales</taxon>
        <taxon>Erythrobacteraceae</taxon>
        <taxon>Qipengyuania</taxon>
    </lineage>
</organism>
<evidence type="ECO:0000313" key="2">
    <source>
        <dbReference type="Proteomes" id="UP001056619"/>
    </source>
</evidence>
<sequence>MALALQLSSTTALMCNTASAWRASAGVQSVIAVMAAEKAKIGFISSQLCPNVLWSSIG</sequence>
<name>A0ABY4UD03_9SPHN</name>